<evidence type="ECO:0000313" key="2">
    <source>
        <dbReference type="Proteomes" id="UP001160148"/>
    </source>
</evidence>
<sequence>MSSTNLMNSNKGRAGCHYTASPLTRPYSSMPNIMLLTPAETDETKILSATTAKSRPEPNVAVPVTCVDLQRYQGCCDKGGDHEHGAGQT</sequence>
<dbReference type="Proteomes" id="UP001160148">
    <property type="component" value="Unassembled WGS sequence"/>
</dbReference>
<comment type="caution">
    <text evidence="1">The sequence shown here is derived from an EMBL/GenBank/DDBJ whole genome shotgun (WGS) entry which is preliminary data.</text>
</comment>
<name>A0AAV0VPR7_9HEMI</name>
<accession>A0AAV0VPR7</accession>
<dbReference type="EMBL" id="CARXXK010000001">
    <property type="protein sequence ID" value="CAI6346272.1"/>
    <property type="molecule type" value="Genomic_DNA"/>
</dbReference>
<protein>
    <submittedName>
        <fullName evidence="1">Uncharacterized protein</fullName>
    </submittedName>
</protein>
<proteinExistence type="predicted"/>
<evidence type="ECO:0000313" key="1">
    <source>
        <dbReference type="EMBL" id="CAI6346272.1"/>
    </source>
</evidence>
<dbReference type="AlphaFoldDB" id="A0AAV0VPR7"/>
<gene>
    <name evidence="1" type="ORF">MEUPH1_LOCUS3198</name>
</gene>
<reference evidence="1 2" key="1">
    <citation type="submission" date="2023-01" db="EMBL/GenBank/DDBJ databases">
        <authorList>
            <person name="Whitehead M."/>
        </authorList>
    </citation>
    <scope>NUCLEOTIDE SEQUENCE [LARGE SCALE GENOMIC DNA]</scope>
</reference>
<keyword evidence="2" id="KW-1185">Reference proteome</keyword>
<organism evidence="1 2">
    <name type="scientific">Macrosiphum euphorbiae</name>
    <name type="common">potato aphid</name>
    <dbReference type="NCBI Taxonomy" id="13131"/>
    <lineage>
        <taxon>Eukaryota</taxon>
        <taxon>Metazoa</taxon>
        <taxon>Ecdysozoa</taxon>
        <taxon>Arthropoda</taxon>
        <taxon>Hexapoda</taxon>
        <taxon>Insecta</taxon>
        <taxon>Pterygota</taxon>
        <taxon>Neoptera</taxon>
        <taxon>Paraneoptera</taxon>
        <taxon>Hemiptera</taxon>
        <taxon>Sternorrhyncha</taxon>
        <taxon>Aphidomorpha</taxon>
        <taxon>Aphidoidea</taxon>
        <taxon>Aphididae</taxon>
        <taxon>Macrosiphini</taxon>
        <taxon>Macrosiphum</taxon>
    </lineage>
</organism>